<dbReference type="Gene3D" id="1.10.490.110">
    <property type="entry name" value="Uncharacterized conserved protein DUF2267"/>
    <property type="match status" value="1"/>
</dbReference>
<evidence type="ECO:0000256" key="1">
    <source>
        <dbReference type="SAM" id="MobiDB-lite"/>
    </source>
</evidence>
<dbReference type="InterPro" id="IPR018727">
    <property type="entry name" value="DUF2267"/>
</dbReference>
<dbReference type="OrthoDB" id="3384491at2"/>
<accession>A0A5C4QMN7</accession>
<comment type="caution">
    <text evidence="2">The sequence shown here is derived from an EMBL/GenBank/DDBJ whole genome shotgun (WGS) entry which is preliminary data.</text>
</comment>
<dbReference type="InterPro" id="IPR038282">
    <property type="entry name" value="DUF2267_sf"/>
</dbReference>
<keyword evidence="3" id="KW-1185">Reference proteome</keyword>
<reference evidence="2 3" key="1">
    <citation type="submission" date="2019-06" db="EMBL/GenBank/DDBJ databases">
        <title>Micromonospora ordensis sp. nov., isolated from deep marine sediment.</title>
        <authorList>
            <person name="Veyisoglu A."/>
            <person name="Carro L."/>
            <person name="Klenk H.-P."/>
            <person name="Sahin N."/>
        </authorList>
    </citation>
    <scope>NUCLEOTIDE SEQUENCE [LARGE SCALE GENOMIC DNA]</scope>
    <source>
        <strain evidence="2 3">S2509</strain>
    </source>
</reference>
<feature type="compositionally biased region" description="Polar residues" evidence="1">
    <location>
        <begin position="40"/>
        <end position="55"/>
    </location>
</feature>
<dbReference type="EMBL" id="VDFY01000179">
    <property type="protein sequence ID" value="TNH26933.1"/>
    <property type="molecule type" value="Genomic_DNA"/>
</dbReference>
<organism evidence="2 3">
    <name type="scientific">Micromonospora orduensis</name>
    <dbReference type="NCBI Taxonomy" id="1420891"/>
    <lineage>
        <taxon>Bacteria</taxon>
        <taxon>Bacillati</taxon>
        <taxon>Actinomycetota</taxon>
        <taxon>Actinomycetes</taxon>
        <taxon>Micromonosporales</taxon>
        <taxon>Micromonosporaceae</taxon>
        <taxon>Micromonospora</taxon>
    </lineage>
</organism>
<sequence>MTARLTIPGLATLLIRPIGMRHGHPRFRHAVEVPGRCATTSWGSRASSTSGNARNPSFAAGNPGASQFEHVVPPSGKTNRIETRRIEVRGAPNRRFDGDRAGEENQVEYEDFINAVATRAKVSTDQAATLTSATLQTLADRISAGQAEDLAYQLPDGLDDHLRKPPPLRRQEHAQPFGLDEFVRRVADHPAIDRTLAGPGVRAVLTTLREAVTRDEFEDALAQLPKEFRQVIEPASAGSRQRPG</sequence>
<proteinExistence type="predicted"/>
<evidence type="ECO:0000313" key="2">
    <source>
        <dbReference type="EMBL" id="TNH26933.1"/>
    </source>
</evidence>
<gene>
    <name evidence="2" type="ORF">FHG89_19670</name>
</gene>
<feature type="region of interest" description="Disordered" evidence="1">
    <location>
        <begin position="40"/>
        <end position="76"/>
    </location>
</feature>
<protein>
    <submittedName>
        <fullName evidence="2">DUF2267 domain-containing protein</fullName>
    </submittedName>
</protein>
<name>A0A5C4QMN7_9ACTN</name>
<dbReference type="AlphaFoldDB" id="A0A5C4QMN7"/>
<dbReference type="Proteomes" id="UP000306145">
    <property type="component" value="Unassembled WGS sequence"/>
</dbReference>
<evidence type="ECO:0000313" key="3">
    <source>
        <dbReference type="Proteomes" id="UP000306145"/>
    </source>
</evidence>
<dbReference type="Pfam" id="PF10025">
    <property type="entry name" value="DUF2267"/>
    <property type="match status" value="1"/>
</dbReference>